<gene>
    <name evidence="2" type="ORF">CDAR_506871</name>
</gene>
<comment type="caution">
    <text evidence="2">The sequence shown here is derived from an EMBL/GenBank/DDBJ whole genome shotgun (WGS) entry which is preliminary data.</text>
</comment>
<proteinExistence type="predicted"/>
<accession>A0AAV4P107</accession>
<evidence type="ECO:0000256" key="1">
    <source>
        <dbReference type="SAM" id="MobiDB-lite"/>
    </source>
</evidence>
<reference evidence="2 3" key="1">
    <citation type="submission" date="2021-06" db="EMBL/GenBank/DDBJ databases">
        <title>Caerostris darwini draft genome.</title>
        <authorList>
            <person name="Kono N."/>
            <person name="Arakawa K."/>
        </authorList>
    </citation>
    <scope>NUCLEOTIDE SEQUENCE [LARGE SCALE GENOMIC DNA]</scope>
</reference>
<dbReference type="Pfam" id="PF15502">
    <property type="entry name" value="MPLKIP"/>
    <property type="match status" value="1"/>
</dbReference>
<sequence length="180" mass="20852">MYSPRNWNQQNEPRMCSTPNWEKNIGNSSYSTNSSLNSSNGVYSPRNQFQGVQTSKYSSQGEYSQRKSTGSYSQRYPSQKHRNSPYNSSPGMYSPRHTSYFNRQANQNYLNNSSSNSRHSFNSSGSYTPNVFRDRNKRNHQNFNRSDNYDIRKYVSSSMLENPWAALEAKKSTSVEQQIN</sequence>
<dbReference type="Proteomes" id="UP001054837">
    <property type="component" value="Unassembled WGS sequence"/>
</dbReference>
<keyword evidence="3" id="KW-1185">Reference proteome</keyword>
<feature type="compositionally biased region" description="Polar residues" evidence="1">
    <location>
        <begin position="41"/>
        <end position="77"/>
    </location>
</feature>
<evidence type="ECO:0000313" key="3">
    <source>
        <dbReference type="Proteomes" id="UP001054837"/>
    </source>
</evidence>
<feature type="compositionally biased region" description="Polar residues" evidence="1">
    <location>
        <begin position="1"/>
        <end position="21"/>
    </location>
</feature>
<feature type="compositionally biased region" description="Low complexity" evidence="1">
    <location>
        <begin position="27"/>
        <end position="40"/>
    </location>
</feature>
<feature type="compositionally biased region" description="Low complexity" evidence="1">
    <location>
        <begin position="106"/>
        <end position="126"/>
    </location>
</feature>
<dbReference type="InterPro" id="IPR028265">
    <property type="entry name" value="TTDN1/SICKLE"/>
</dbReference>
<organism evidence="2 3">
    <name type="scientific">Caerostris darwini</name>
    <dbReference type="NCBI Taxonomy" id="1538125"/>
    <lineage>
        <taxon>Eukaryota</taxon>
        <taxon>Metazoa</taxon>
        <taxon>Ecdysozoa</taxon>
        <taxon>Arthropoda</taxon>
        <taxon>Chelicerata</taxon>
        <taxon>Arachnida</taxon>
        <taxon>Araneae</taxon>
        <taxon>Araneomorphae</taxon>
        <taxon>Entelegynae</taxon>
        <taxon>Araneoidea</taxon>
        <taxon>Araneidae</taxon>
        <taxon>Caerostris</taxon>
    </lineage>
</organism>
<feature type="compositionally biased region" description="Polar residues" evidence="1">
    <location>
        <begin position="84"/>
        <end position="105"/>
    </location>
</feature>
<dbReference type="AlphaFoldDB" id="A0AAV4P107"/>
<protein>
    <submittedName>
        <fullName evidence="2">Uncharacterized protein</fullName>
    </submittedName>
</protein>
<evidence type="ECO:0000313" key="2">
    <source>
        <dbReference type="EMBL" id="GIX90319.1"/>
    </source>
</evidence>
<name>A0AAV4P107_9ARAC</name>
<dbReference type="EMBL" id="BPLQ01002235">
    <property type="protein sequence ID" value="GIX90319.1"/>
    <property type="molecule type" value="Genomic_DNA"/>
</dbReference>
<feature type="region of interest" description="Disordered" evidence="1">
    <location>
        <begin position="1"/>
        <end position="145"/>
    </location>
</feature>